<feature type="non-terminal residue" evidence="2">
    <location>
        <position position="1"/>
    </location>
</feature>
<accession>A0A401NIL6</accession>
<feature type="compositionally biased region" description="Polar residues" evidence="1">
    <location>
        <begin position="9"/>
        <end position="26"/>
    </location>
</feature>
<feature type="region of interest" description="Disordered" evidence="1">
    <location>
        <begin position="1"/>
        <end position="40"/>
    </location>
</feature>
<evidence type="ECO:0000313" key="3">
    <source>
        <dbReference type="Proteomes" id="UP000288216"/>
    </source>
</evidence>
<sequence length="58" mass="6407">SPLAGETGPSPSNSRNKDPSISSSQTRRLRADKELGQREIRATLERPFSSIADYTDCR</sequence>
<dbReference type="Proteomes" id="UP000288216">
    <property type="component" value="Unassembled WGS sequence"/>
</dbReference>
<comment type="caution">
    <text evidence="2">The sequence shown here is derived from an EMBL/GenBank/DDBJ whole genome shotgun (WGS) entry which is preliminary data.</text>
</comment>
<gene>
    <name evidence="2" type="ORF">scyTo_0009220</name>
</gene>
<reference evidence="2 3" key="1">
    <citation type="journal article" date="2018" name="Nat. Ecol. Evol.">
        <title>Shark genomes provide insights into elasmobranch evolution and the origin of vertebrates.</title>
        <authorList>
            <person name="Hara Y"/>
            <person name="Yamaguchi K"/>
            <person name="Onimaru K"/>
            <person name="Kadota M"/>
            <person name="Koyanagi M"/>
            <person name="Keeley SD"/>
            <person name="Tatsumi K"/>
            <person name="Tanaka K"/>
            <person name="Motone F"/>
            <person name="Kageyama Y"/>
            <person name="Nozu R"/>
            <person name="Adachi N"/>
            <person name="Nishimura O"/>
            <person name="Nakagawa R"/>
            <person name="Tanegashima C"/>
            <person name="Kiyatake I"/>
            <person name="Matsumoto R"/>
            <person name="Murakumo K"/>
            <person name="Nishida K"/>
            <person name="Terakita A"/>
            <person name="Kuratani S"/>
            <person name="Sato K"/>
            <person name="Hyodo S Kuraku.S."/>
        </authorList>
    </citation>
    <scope>NUCLEOTIDE SEQUENCE [LARGE SCALE GENOMIC DNA]</scope>
</reference>
<keyword evidence="3" id="KW-1185">Reference proteome</keyword>
<feature type="compositionally biased region" description="Basic and acidic residues" evidence="1">
    <location>
        <begin position="29"/>
        <end position="40"/>
    </location>
</feature>
<proteinExistence type="predicted"/>
<dbReference type="EMBL" id="BFAA01003706">
    <property type="protein sequence ID" value="GCB60714.1"/>
    <property type="molecule type" value="Genomic_DNA"/>
</dbReference>
<organism evidence="2 3">
    <name type="scientific">Scyliorhinus torazame</name>
    <name type="common">Cloudy catshark</name>
    <name type="synonym">Catulus torazame</name>
    <dbReference type="NCBI Taxonomy" id="75743"/>
    <lineage>
        <taxon>Eukaryota</taxon>
        <taxon>Metazoa</taxon>
        <taxon>Chordata</taxon>
        <taxon>Craniata</taxon>
        <taxon>Vertebrata</taxon>
        <taxon>Chondrichthyes</taxon>
        <taxon>Elasmobranchii</taxon>
        <taxon>Galeomorphii</taxon>
        <taxon>Galeoidea</taxon>
        <taxon>Carcharhiniformes</taxon>
        <taxon>Scyliorhinidae</taxon>
        <taxon>Scyliorhinus</taxon>
    </lineage>
</organism>
<protein>
    <submittedName>
        <fullName evidence="2">Uncharacterized protein</fullName>
    </submittedName>
</protein>
<name>A0A401NIL6_SCYTO</name>
<evidence type="ECO:0000313" key="2">
    <source>
        <dbReference type="EMBL" id="GCB60714.1"/>
    </source>
</evidence>
<dbReference type="AlphaFoldDB" id="A0A401NIL6"/>
<evidence type="ECO:0000256" key="1">
    <source>
        <dbReference type="SAM" id="MobiDB-lite"/>
    </source>
</evidence>